<evidence type="ECO:0000313" key="1">
    <source>
        <dbReference type="EMBL" id="KAA6371460.1"/>
    </source>
</evidence>
<sequence length="253" mass="28760">MQILKGITRASLQDTDFYATNMSNTLVLDMIQRATWFPQLLQNTDILAADRQLMPPLQMIDTLASGFYLQAQEFWELGILTIQHILEGKLTESLIDTVSELVISLIQAERANMTRIRLFSGKSAHLFDRNYSVMSQANLATTQRQIGIQQLTSGQSFANVQDNLIGQQGFDSERNQTQRQNTIARNSITVMKIDMESEKNDVNPPPLEAKINHASFIKQEATEPRNHTFLSLSVNRVLVNTILDLDMDRMMNR</sequence>
<gene>
    <name evidence="1" type="ORF">EZS28_033013</name>
</gene>
<accession>A0A5J4UN86</accession>
<organism evidence="1 2">
    <name type="scientific">Streblomastix strix</name>
    <dbReference type="NCBI Taxonomy" id="222440"/>
    <lineage>
        <taxon>Eukaryota</taxon>
        <taxon>Metamonada</taxon>
        <taxon>Preaxostyla</taxon>
        <taxon>Oxymonadida</taxon>
        <taxon>Streblomastigidae</taxon>
        <taxon>Streblomastix</taxon>
    </lineage>
</organism>
<dbReference type="Proteomes" id="UP000324800">
    <property type="component" value="Unassembled WGS sequence"/>
</dbReference>
<comment type="caution">
    <text evidence="1">The sequence shown here is derived from an EMBL/GenBank/DDBJ whole genome shotgun (WGS) entry which is preliminary data.</text>
</comment>
<protein>
    <submittedName>
        <fullName evidence="1">Uncharacterized protein</fullName>
    </submittedName>
</protein>
<proteinExistence type="predicted"/>
<feature type="non-terminal residue" evidence="1">
    <location>
        <position position="253"/>
    </location>
</feature>
<dbReference type="AlphaFoldDB" id="A0A5J4UN86"/>
<dbReference type="EMBL" id="SNRW01014438">
    <property type="protein sequence ID" value="KAA6371460.1"/>
    <property type="molecule type" value="Genomic_DNA"/>
</dbReference>
<reference evidence="1 2" key="1">
    <citation type="submission" date="2019-03" db="EMBL/GenBank/DDBJ databases">
        <title>Single cell metagenomics reveals metabolic interactions within the superorganism composed of flagellate Streblomastix strix and complex community of Bacteroidetes bacteria on its surface.</title>
        <authorList>
            <person name="Treitli S.C."/>
            <person name="Kolisko M."/>
            <person name="Husnik F."/>
            <person name="Keeling P."/>
            <person name="Hampl V."/>
        </authorList>
    </citation>
    <scope>NUCLEOTIDE SEQUENCE [LARGE SCALE GENOMIC DNA]</scope>
    <source>
        <strain evidence="1">ST1C</strain>
    </source>
</reference>
<evidence type="ECO:0000313" key="2">
    <source>
        <dbReference type="Proteomes" id="UP000324800"/>
    </source>
</evidence>
<name>A0A5J4UN86_9EUKA</name>